<evidence type="ECO:0000313" key="1">
    <source>
        <dbReference type="EMBL" id="PQJ09133.1"/>
    </source>
</evidence>
<evidence type="ECO:0000313" key="2">
    <source>
        <dbReference type="Proteomes" id="UP000239872"/>
    </source>
</evidence>
<name>A0A2S7SQE9_9BACT</name>
<reference evidence="1 2" key="1">
    <citation type="submission" date="2018-01" db="EMBL/GenBank/DDBJ databases">
        <title>A novel member of the phylum Bacteroidetes isolated from glacier ice.</title>
        <authorList>
            <person name="Liu Q."/>
            <person name="Xin Y.-H."/>
        </authorList>
    </citation>
    <scope>NUCLEOTIDE SEQUENCE [LARGE SCALE GENOMIC DNA]</scope>
    <source>
        <strain evidence="1 2">RB1R16</strain>
    </source>
</reference>
<organism evidence="1 2">
    <name type="scientific">Flavipsychrobacter stenotrophus</name>
    <dbReference type="NCBI Taxonomy" id="2077091"/>
    <lineage>
        <taxon>Bacteria</taxon>
        <taxon>Pseudomonadati</taxon>
        <taxon>Bacteroidota</taxon>
        <taxon>Chitinophagia</taxon>
        <taxon>Chitinophagales</taxon>
        <taxon>Chitinophagaceae</taxon>
        <taxon>Flavipsychrobacter</taxon>
    </lineage>
</organism>
<keyword evidence="2" id="KW-1185">Reference proteome</keyword>
<sequence>MVGVNVEVIGCISLSALLLPEPTILNLKIYYHTNNKKIENAITIDIFVNDDNIRLVGANKFEPGAKIQQPDNGLGDEPIKRRLELLYKGKHSLRVNNNGELYTIDLMIPYG</sequence>
<evidence type="ECO:0008006" key="3">
    <source>
        <dbReference type="Google" id="ProtNLM"/>
    </source>
</evidence>
<dbReference type="Proteomes" id="UP000239872">
    <property type="component" value="Unassembled WGS sequence"/>
</dbReference>
<protein>
    <recommendedName>
        <fullName evidence="3">Histidine kinase</fullName>
    </recommendedName>
</protein>
<proteinExistence type="predicted"/>
<accession>A0A2S7SQE9</accession>
<dbReference type="EMBL" id="PPSL01000007">
    <property type="protein sequence ID" value="PQJ09133.1"/>
    <property type="molecule type" value="Genomic_DNA"/>
</dbReference>
<gene>
    <name evidence="1" type="ORF">CJD36_020275</name>
</gene>
<comment type="caution">
    <text evidence="1">The sequence shown here is derived from an EMBL/GenBank/DDBJ whole genome shotgun (WGS) entry which is preliminary data.</text>
</comment>
<dbReference type="AlphaFoldDB" id="A0A2S7SQE9"/>